<protein>
    <submittedName>
        <fullName evidence="2">Uncharacterized protein</fullName>
    </submittedName>
</protein>
<feature type="compositionally biased region" description="Basic and acidic residues" evidence="1">
    <location>
        <begin position="285"/>
        <end position="299"/>
    </location>
</feature>
<comment type="caution">
    <text evidence="2">The sequence shown here is derived from an EMBL/GenBank/DDBJ whole genome shotgun (WGS) entry which is preliminary data.</text>
</comment>
<dbReference type="Gene3D" id="1.25.10.10">
    <property type="entry name" value="Leucine-rich Repeat Variant"/>
    <property type="match status" value="1"/>
</dbReference>
<gene>
    <name evidence="2" type="ORF">CBOVIS_LOCUS4613</name>
</gene>
<dbReference type="InterPro" id="IPR011989">
    <property type="entry name" value="ARM-like"/>
</dbReference>
<dbReference type="Proteomes" id="UP000494206">
    <property type="component" value="Unassembled WGS sequence"/>
</dbReference>
<evidence type="ECO:0000313" key="3">
    <source>
        <dbReference type="Proteomes" id="UP000494206"/>
    </source>
</evidence>
<feature type="region of interest" description="Disordered" evidence="1">
    <location>
        <begin position="270"/>
        <end position="363"/>
    </location>
</feature>
<proteinExistence type="predicted"/>
<name>A0A8S1EL36_9PELO</name>
<dbReference type="EMBL" id="CADEPM010000003">
    <property type="protein sequence ID" value="CAB3401932.1"/>
    <property type="molecule type" value="Genomic_DNA"/>
</dbReference>
<reference evidence="2 3" key="1">
    <citation type="submission" date="2020-04" db="EMBL/GenBank/DDBJ databases">
        <authorList>
            <person name="Laetsch R D."/>
            <person name="Stevens L."/>
            <person name="Kumar S."/>
            <person name="Blaxter L. M."/>
        </authorList>
    </citation>
    <scope>NUCLEOTIDE SEQUENCE [LARGE SCALE GENOMIC DNA]</scope>
</reference>
<evidence type="ECO:0000256" key="1">
    <source>
        <dbReference type="SAM" id="MobiDB-lite"/>
    </source>
</evidence>
<dbReference type="AlphaFoldDB" id="A0A8S1EL36"/>
<keyword evidence="3" id="KW-1185">Reference proteome</keyword>
<feature type="compositionally biased region" description="Polar residues" evidence="1">
    <location>
        <begin position="273"/>
        <end position="284"/>
    </location>
</feature>
<feature type="compositionally biased region" description="Acidic residues" evidence="1">
    <location>
        <begin position="343"/>
        <end position="361"/>
    </location>
</feature>
<sequence>MDWRPSETIRCQVLTLLAVLKELGSEGIVNEATKTLYRRINYEVETVLNSEIYDTIINNMLTSKNIGYSMNAIQWMHTIVFHPFKKSAKCEEKLVRLYCAVVDRLDAQFSNVDLDNLLKCDYDFFSNCVIFLTRFLRKYGRFVENADVSKEVAESHQKALRILVRTLKIENDLLFLTSIEFWLRRIIKMCWMGRKSSWHQTLGHLWKIYESHFTEILEYIYDSIKPGEERNELKFKGVFGQFKMFVITVMQFLPYLEELIIEIAQMRNDNDETTSSTGTPINNANEDHEKRVETEKNDEAPPPAPAEEAAGDEENATRAIGTTKRLSSTERNGAAKRMKMEPADDEPQIDTVESDQPETEDMEVRSLDNGTTFVFGADRTLKTIRVVNMEKRNPTEDDETTSTKEEKKKTRGKKIEHEVPFALNEDCQIINFVVKQYLEYSKSQANHNEFNPFEISFWKCYSVLGVPRRGEAQFINRLKFILNDLKAYKLSGQKLEILQKIMD</sequence>
<accession>A0A8S1EL36</accession>
<evidence type="ECO:0000313" key="2">
    <source>
        <dbReference type="EMBL" id="CAB3401932.1"/>
    </source>
</evidence>
<feature type="region of interest" description="Disordered" evidence="1">
    <location>
        <begin position="390"/>
        <end position="412"/>
    </location>
</feature>
<organism evidence="2 3">
    <name type="scientific">Caenorhabditis bovis</name>
    <dbReference type="NCBI Taxonomy" id="2654633"/>
    <lineage>
        <taxon>Eukaryota</taxon>
        <taxon>Metazoa</taxon>
        <taxon>Ecdysozoa</taxon>
        <taxon>Nematoda</taxon>
        <taxon>Chromadorea</taxon>
        <taxon>Rhabditida</taxon>
        <taxon>Rhabditina</taxon>
        <taxon>Rhabditomorpha</taxon>
        <taxon>Rhabditoidea</taxon>
        <taxon>Rhabditidae</taxon>
        <taxon>Peloderinae</taxon>
        <taxon>Caenorhabditis</taxon>
    </lineage>
</organism>